<organism evidence="1 2">
    <name type="scientific">Paenibacillus montaniterrae</name>
    <dbReference type="NCBI Taxonomy" id="429341"/>
    <lineage>
        <taxon>Bacteria</taxon>
        <taxon>Bacillati</taxon>
        <taxon>Bacillota</taxon>
        <taxon>Bacilli</taxon>
        <taxon>Bacillales</taxon>
        <taxon>Paenibacillaceae</taxon>
        <taxon>Paenibacillus</taxon>
    </lineage>
</organism>
<gene>
    <name evidence="1" type="ORF">J40TS1_36950</name>
</gene>
<dbReference type="GO" id="GO:0016787">
    <property type="term" value="F:hydrolase activity"/>
    <property type="evidence" value="ECO:0007669"/>
    <property type="project" value="UniProtKB-KW"/>
</dbReference>
<proteinExistence type="predicted"/>
<keyword evidence="2" id="KW-1185">Reference proteome</keyword>
<accession>A0A920D014</accession>
<reference evidence="1" key="1">
    <citation type="submission" date="2021-03" db="EMBL/GenBank/DDBJ databases">
        <title>Antimicrobial resistance genes in bacteria isolated from Japanese honey, and their potential for conferring macrolide and lincosamide resistance in the American foulbrood pathogen Paenibacillus larvae.</title>
        <authorList>
            <person name="Okamoto M."/>
            <person name="Kumagai M."/>
            <person name="Kanamori H."/>
            <person name="Takamatsu D."/>
        </authorList>
    </citation>
    <scope>NUCLEOTIDE SEQUENCE</scope>
    <source>
        <strain evidence="1">J40TS1</strain>
    </source>
</reference>
<dbReference type="Proteomes" id="UP000683139">
    <property type="component" value="Unassembled WGS sequence"/>
</dbReference>
<keyword evidence="1" id="KW-0378">Hydrolase</keyword>
<name>A0A920D014_9BACL</name>
<evidence type="ECO:0000313" key="1">
    <source>
        <dbReference type="EMBL" id="GIP18053.1"/>
    </source>
</evidence>
<dbReference type="Pfam" id="PF14091">
    <property type="entry name" value="DUF4269"/>
    <property type="match status" value="1"/>
</dbReference>
<dbReference type="EMBL" id="BOSE01000007">
    <property type="protein sequence ID" value="GIP18053.1"/>
    <property type="molecule type" value="Genomic_DNA"/>
</dbReference>
<dbReference type="InterPro" id="IPR025365">
    <property type="entry name" value="DUF4269"/>
</dbReference>
<dbReference type="AlphaFoldDB" id="A0A920D014"/>
<evidence type="ECO:0000313" key="2">
    <source>
        <dbReference type="Proteomes" id="UP000683139"/>
    </source>
</evidence>
<comment type="caution">
    <text evidence="1">The sequence shown here is derived from an EMBL/GenBank/DDBJ whole genome shotgun (WGS) entry which is preliminary data.</text>
</comment>
<protein>
    <submittedName>
        <fullName evidence="1">Alpha/beta hydrolase</fullName>
    </submittedName>
</protein>
<sequence>MTPIAAFHQGIDYLLQGSATQQHAYHTLQELRIFTILQEYSPVLVGTVPIDINIDDSDLDIICEVYHFTDFQVIVDHYFSRMRGYRYTYKLVEGVPRAVCSFHYNDWLIQLFAQPVAAVQQYGYKHMVVEHRILQLIDSSFRQQIRALKASGVKTEPAFAKLLQLEGDPYAALLELFDWSDEQLMQLLDKTIGKGDD</sequence>